<dbReference type="Proteomes" id="UP000789366">
    <property type="component" value="Unassembled WGS sequence"/>
</dbReference>
<protein>
    <submittedName>
        <fullName evidence="1">12253_t:CDS:1</fullName>
    </submittedName>
</protein>
<organism evidence="1 2">
    <name type="scientific">Cetraspora pellucida</name>
    <dbReference type="NCBI Taxonomy" id="1433469"/>
    <lineage>
        <taxon>Eukaryota</taxon>
        <taxon>Fungi</taxon>
        <taxon>Fungi incertae sedis</taxon>
        <taxon>Mucoromycota</taxon>
        <taxon>Glomeromycotina</taxon>
        <taxon>Glomeromycetes</taxon>
        <taxon>Diversisporales</taxon>
        <taxon>Gigasporaceae</taxon>
        <taxon>Cetraspora</taxon>
    </lineage>
</organism>
<dbReference type="EMBL" id="CAJVPW010012101">
    <property type="protein sequence ID" value="CAG8632189.1"/>
    <property type="molecule type" value="Genomic_DNA"/>
</dbReference>
<keyword evidence="2" id="KW-1185">Reference proteome</keyword>
<accession>A0ACA9N3L9</accession>
<evidence type="ECO:0000313" key="2">
    <source>
        <dbReference type="Proteomes" id="UP000789366"/>
    </source>
</evidence>
<sequence length="86" mass="10335">LSKDMMDLKSKTANKLDIVLKVKKKDSEKSNDKEEDANMIENNYEKKVNEIYKEKIDYEAEEKVNKMYREDIERADQIDRAKFNRN</sequence>
<proteinExistence type="predicted"/>
<reference evidence="1" key="1">
    <citation type="submission" date="2021-06" db="EMBL/GenBank/DDBJ databases">
        <authorList>
            <person name="Kallberg Y."/>
            <person name="Tangrot J."/>
            <person name="Rosling A."/>
        </authorList>
    </citation>
    <scope>NUCLEOTIDE SEQUENCE</scope>
    <source>
        <strain evidence="1">28 12/20/2015</strain>
    </source>
</reference>
<feature type="non-terminal residue" evidence="1">
    <location>
        <position position="1"/>
    </location>
</feature>
<evidence type="ECO:0000313" key="1">
    <source>
        <dbReference type="EMBL" id="CAG8632189.1"/>
    </source>
</evidence>
<name>A0ACA9N3L9_9GLOM</name>
<gene>
    <name evidence="1" type="ORF">SPELUC_LOCUS8264</name>
</gene>
<comment type="caution">
    <text evidence="1">The sequence shown here is derived from an EMBL/GenBank/DDBJ whole genome shotgun (WGS) entry which is preliminary data.</text>
</comment>